<proteinExistence type="predicted"/>
<feature type="transmembrane region" description="Helical" evidence="1">
    <location>
        <begin position="6"/>
        <end position="23"/>
    </location>
</feature>
<accession>A0A6N3BIG1</accession>
<dbReference type="Pfam" id="PF07252">
    <property type="entry name" value="DUF1433"/>
    <property type="match status" value="1"/>
</dbReference>
<dbReference type="RefSeq" id="WP_023014934.1">
    <property type="nucleotide sequence ID" value="NZ_CACRUO010000030.1"/>
</dbReference>
<protein>
    <recommendedName>
        <fullName evidence="3">DUF1433 domain-containing protein</fullName>
    </recommendedName>
</protein>
<name>A0A6N3BIG1_STASI</name>
<keyword evidence="1" id="KW-1133">Transmembrane helix</keyword>
<keyword evidence="1" id="KW-0472">Membrane</keyword>
<keyword evidence="1" id="KW-0812">Transmembrane</keyword>
<organism evidence="2">
    <name type="scientific">Staphylococcus simulans</name>
    <dbReference type="NCBI Taxonomy" id="1286"/>
    <lineage>
        <taxon>Bacteria</taxon>
        <taxon>Bacillati</taxon>
        <taxon>Bacillota</taxon>
        <taxon>Bacilli</taxon>
        <taxon>Bacillales</taxon>
        <taxon>Staphylococcaceae</taxon>
        <taxon>Staphylococcus</taxon>
    </lineage>
</organism>
<evidence type="ECO:0000313" key="2">
    <source>
        <dbReference type="EMBL" id="VYU04510.1"/>
    </source>
</evidence>
<dbReference type="EMBL" id="CACRUO010000030">
    <property type="protein sequence ID" value="VYU04510.1"/>
    <property type="molecule type" value="Genomic_DNA"/>
</dbReference>
<reference evidence="2" key="1">
    <citation type="submission" date="2019-11" db="EMBL/GenBank/DDBJ databases">
        <authorList>
            <person name="Feng L."/>
        </authorList>
    </citation>
    <scope>NUCLEOTIDE SEQUENCE</scope>
    <source>
        <strain evidence="2">SsimulansLFYP27</strain>
    </source>
</reference>
<evidence type="ECO:0008006" key="3">
    <source>
        <dbReference type="Google" id="ProtNLM"/>
    </source>
</evidence>
<gene>
    <name evidence="2" type="ORF">SSLFYP27_01284</name>
</gene>
<dbReference type="InterPro" id="IPR009881">
    <property type="entry name" value="DUF1433"/>
</dbReference>
<dbReference type="Gene3D" id="3.10.450.130">
    <property type="entry name" value="folded 79 residue fragment of lin0334 like domains"/>
    <property type="match status" value="1"/>
</dbReference>
<sequence>MKQKLLFYISIIIILIFIVWKGYEWKMQHDIEQERFDKLKNEITLYLKYNLNSFKSVKFTKTDIDPLGFYVVEGYVNNNKGMRFSASKDGTNSQYYEGNIGGSETFMKLLKKDRKSIPEIEKEIRNSKNKGLQ</sequence>
<evidence type="ECO:0000256" key="1">
    <source>
        <dbReference type="SAM" id="Phobius"/>
    </source>
</evidence>
<dbReference type="AlphaFoldDB" id="A0A6N3BIG1"/>